<feature type="domain" description="YdbS-like PH" evidence="3">
    <location>
        <begin position="249"/>
        <end position="327"/>
    </location>
</feature>
<proteinExistence type="predicted"/>
<dbReference type="AlphaFoldDB" id="A0A8E2LDK9"/>
<dbReference type="PANTHER" id="PTHR34473">
    <property type="entry name" value="UPF0699 TRANSMEMBRANE PROTEIN YDBS"/>
    <property type="match status" value="1"/>
</dbReference>
<dbReference type="RefSeq" id="WP_078111170.1">
    <property type="nucleotide sequence ID" value="NZ_CP065424.1"/>
</dbReference>
<evidence type="ECO:0000313" key="5">
    <source>
        <dbReference type="Proteomes" id="UP000189761"/>
    </source>
</evidence>
<feature type="coiled-coil region" evidence="1">
    <location>
        <begin position="118"/>
        <end position="145"/>
    </location>
</feature>
<evidence type="ECO:0000256" key="2">
    <source>
        <dbReference type="SAM" id="Phobius"/>
    </source>
</evidence>
<feature type="domain" description="YdbS-like PH" evidence="3">
    <location>
        <begin position="66"/>
        <end position="147"/>
    </location>
</feature>
<dbReference type="Proteomes" id="UP000189761">
    <property type="component" value="Unassembled WGS sequence"/>
</dbReference>
<comment type="caution">
    <text evidence="4">The sequence shown here is derived from an EMBL/GenBank/DDBJ whole genome shotgun (WGS) entry which is preliminary data.</text>
</comment>
<dbReference type="EMBL" id="MTLA01000330">
    <property type="protein sequence ID" value="OOP66334.1"/>
    <property type="molecule type" value="Genomic_DNA"/>
</dbReference>
<feature type="transmembrane region" description="Helical" evidence="2">
    <location>
        <begin position="45"/>
        <end position="64"/>
    </location>
</feature>
<evidence type="ECO:0000259" key="3">
    <source>
        <dbReference type="Pfam" id="PF03703"/>
    </source>
</evidence>
<dbReference type="PANTHER" id="PTHR34473:SF2">
    <property type="entry name" value="UPF0699 TRANSMEMBRANE PROTEIN YDBT"/>
    <property type="match status" value="1"/>
</dbReference>
<dbReference type="Pfam" id="PF03703">
    <property type="entry name" value="bPH_2"/>
    <property type="match status" value="3"/>
</dbReference>
<dbReference type="InterPro" id="IPR014529">
    <property type="entry name" value="UCP026631"/>
</dbReference>
<dbReference type="PIRSF" id="PIRSF026631">
    <property type="entry name" value="UCP026631"/>
    <property type="match status" value="1"/>
</dbReference>
<feature type="transmembrane region" description="Helical" evidence="2">
    <location>
        <begin position="355"/>
        <end position="374"/>
    </location>
</feature>
<feature type="domain" description="YdbS-like PH" evidence="3">
    <location>
        <begin position="396"/>
        <end position="475"/>
    </location>
</feature>
<evidence type="ECO:0000313" key="4">
    <source>
        <dbReference type="EMBL" id="OOP66334.1"/>
    </source>
</evidence>
<keyword evidence="2" id="KW-0812">Transmembrane</keyword>
<reference evidence="4 5" key="1">
    <citation type="submission" date="2017-01" db="EMBL/GenBank/DDBJ databases">
        <title>Draft genome sequence of Bacillus oleronius.</title>
        <authorList>
            <person name="Allam M."/>
        </authorList>
    </citation>
    <scope>NUCLEOTIDE SEQUENCE [LARGE SCALE GENOMIC DNA]</scope>
    <source>
        <strain evidence="4 5">DSM 9356</strain>
    </source>
</reference>
<accession>A0A8E2LDK9</accession>
<gene>
    <name evidence="4" type="ORF">BWZ43_21565</name>
</gene>
<keyword evidence="2" id="KW-0472">Membrane</keyword>
<keyword evidence="2" id="KW-1133">Transmembrane helix</keyword>
<name>A0A8E2LDK9_9BACI</name>
<organism evidence="4 5">
    <name type="scientific">Heyndrickxia oleronia</name>
    <dbReference type="NCBI Taxonomy" id="38875"/>
    <lineage>
        <taxon>Bacteria</taxon>
        <taxon>Bacillati</taxon>
        <taxon>Bacillota</taxon>
        <taxon>Bacilli</taxon>
        <taxon>Bacillales</taxon>
        <taxon>Bacillaceae</taxon>
        <taxon>Heyndrickxia</taxon>
    </lineage>
</organism>
<feature type="transmembrane region" description="Helical" evidence="2">
    <location>
        <begin position="218"/>
        <end position="247"/>
    </location>
</feature>
<keyword evidence="5" id="KW-1185">Reference proteome</keyword>
<keyword evidence="1" id="KW-0175">Coiled coil</keyword>
<evidence type="ECO:0000256" key="1">
    <source>
        <dbReference type="SAM" id="Coils"/>
    </source>
</evidence>
<feature type="transmembrane region" description="Helical" evidence="2">
    <location>
        <begin position="178"/>
        <end position="198"/>
    </location>
</feature>
<feature type="transmembrane region" description="Helical" evidence="2">
    <location>
        <begin position="12"/>
        <end position="33"/>
    </location>
</feature>
<dbReference type="InterPro" id="IPR005182">
    <property type="entry name" value="YdbS-like_PH"/>
</dbReference>
<sequence>MSNHKRLHPITAISNFLNELKQLIVPFLISFFIGRGDNKEGFWDYTPQIIMTLIIVYVLISGIVKWLRFTYRLEEGELRIEYGLFVKKKRYIPFERIQSLDYSEGILHRPFGLVRVKIETAGNSLKEAEAELTAIKKKDAEEIQKIITGAKKTPEKLKEVTEEFSSAKIIYRITNREMFIMASTSGGAGAVFSALIAFSTQLDEIIPYKKIFNELGHIIQSGAFIVSLLVFISLLLVWLFSIIVTLLKYNGFTTKFADNNLIITRGLLEKRQTTIPLHRIQAIRITENPLRQLWGYATVYIESAGGSVTDAESMNVILLPMVKKNRINNLISDIFSDYQLDVPLKKAPKRAKNRYIIREICKILPISVIVPILFWPFGLLGVLLLLPMVLFGILRYRAAGWNIEGKQFVMKYRGFLKHTIYIRKNRIQSLGIRESWLQRKRNLASIVSTVKSSGAGKTSKVRHLDAKDVETIYLWFKN</sequence>
<protein>
    <recommendedName>
        <fullName evidence="3">YdbS-like PH domain-containing protein</fullName>
    </recommendedName>
</protein>